<evidence type="ECO:0000256" key="1">
    <source>
        <dbReference type="SAM" id="MobiDB-lite"/>
    </source>
</evidence>
<evidence type="ECO:0008006" key="4">
    <source>
        <dbReference type="Google" id="ProtNLM"/>
    </source>
</evidence>
<dbReference type="OrthoDB" id="4753209at2"/>
<name>A0A1A0VTU0_9MYCO</name>
<dbReference type="Proteomes" id="UP000091914">
    <property type="component" value="Unassembled WGS sequence"/>
</dbReference>
<accession>A0A1A0VTU0</accession>
<evidence type="ECO:0000313" key="3">
    <source>
        <dbReference type="Proteomes" id="UP000091914"/>
    </source>
</evidence>
<reference evidence="2 3" key="1">
    <citation type="submission" date="2016-06" db="EMBL/GenBank/DDBJ databases">
        <authorList>
            <person name="Kjaerup R.B."/>
            <person name="Dalgaard T.S."/>
            <person name="Juul-Madsen H.R."/>
        </authorList>
    </citation>
    <scope>NUCLEOTIDE SEQUENCE [LARGE SCALE GENOMIC DNA]</scope>
    <source>
        <strain evidence="2 3">852002-51834_SCH5396731</strain>
    </source>
</reference>
<proteinExistence type="predicted"/>
<organism evidence="2 3">
    <name type="scientific">Mycobacterium colombiense</name>
    <dbReference type="NCBI Taxonomy" id="339268"/>
    <lineage>
        <taxon>Bacteria</taxon>
        <taxon>Bacillati</taxon>
        <taxon>Actinomycetota</taxon>
        <taxon>Actinomycetes</taxon>
        <taxon>Mycobacteriales</taxon>
        <taxon>Mycobacteriaceae</taxon>
        <taxon>Mycobacterium</taxon>
        <taxon>Mycobacterium avium complex (MAC)</taxon>
    </lineage>
</organism>
<evidence type="ECO:0000313" key="2">
    <source>
        <dbReference type="EMBL" id="OBB86643.1"/>
    </source>
</evidence>
<gene>
    <name evidence="2" type="ORF">A5760_04455</name>
</gene>
<comment type="caution">
    <text evidence="2">The sequence shown here is derived from an EMBL/GenBank/DDBJ whole genome shotgun (WGS) entry which is preliminary data.</text>
</comment>
<feature type="region of interest" description="Disordered" evidence="1">
    <location>
        <begin position="1"/>
        <end position="37"/>
    </location>
</feature>
<dbReference type="EMBL" id="LZSX01000027">
    <property type="protein sequence ID" value="OBB86643.1"/>
    <property type="molecule type" value="Genomic_DNA"/>
</dbReference>
<dbReference type="AlphaFoldDB" id="A0A1A0VTU0"/>
<protein>
    <recommendedName>
        <fullName evidence="4">DUF5666 domain-containing protein</fullName>
    </recommendedName>
</protein>
<sequence length="185" mass="18962">MPVFLGATPLEGPTVSAKHRMPQSPEQRPTSTDRGRWRGLSGAAKVCDIISASLLCAACATALVLNGGQHEKRSVAATLEPPAISQPVSQEGTVVAVSADSVTMRGADGHIQTYRFTPNTTVVTHGARQPVTDAPHFTVNDKVVVVGTIEGGTAVATAVAYRGAGHGEAPPMDYLDGQAVPAGAA</sequence>